<protein>
    <submittedName>
        <fullName evidence="2">GNAT family N-acetyltransferase</fullName>
    </submittedName>
</protein>
<dbReference type="EMBL" id="CP107020">
    <property type="protein sequence ID" value="UYG17860.1"/>
    <property type="molecule type" value="Genomic_DNA"/>
</dbReference>
<sequence length="175" mass="18413">MTGAAAADGSGAIRLVPLGRAHVPAVLAGQDEALVREVFGRRWDEASLEAFCARAARWRPDGPIRELVALDPRGVVVGGGGVHLLGAGLERGQADLTYWVLAPHRGHGLGQAIAAQLLALVRSEARVTEVVVRIDPANPASAAVARRLGAVPTGRLERHPADADRRVERWSLALG</sequence>
<organism evidence="2 3">
    <name type="scientific">Brachybacterium huguangmaarense</name>
    <dbReference type="NCBI Taxonomy" id="1652028"/>
    <lineage>
        <taxon>Bacteria</taxon>
        <taxon>Bacillati</taxon>
        <taxon>Actinomycetota</taxon>
        <taxon>Actinomycetes</taxon>
        <taxon>Micrococcales</taxon>
        <taxon>Dermabacteraceae</taxon>
        <taxon>Brachybacterium</taxon>
    </lineage>
</organism>
<dbReference type="PROSITE" id="PS51186">
    <property type="entry name" value="GNAT"/>
    <property type="match status" value="1"/>
</dbReference>
<dbReference type="SUPFAM" id="SSF55729">
    <property type="entry name" value="Acyl-CoA N-acyltransferases (Nat)"/>
    <property type="match status" value="1"/>
</dbReference>
<dbReference type="RefSeq" id="WP_263595067.1">
    <property type="nucleotide sequence ID" value="NZ_CP107020.1"/>
</dbReference>
<dbReference type="InterPro" id="IPR000182">
    <property type="entry name" value="GNAT_dom"/>
</dbReference>
<evidence type="ECO:0000259" key="1">
    <source>
        <dbReference type="PROSITE" id="PS51186"/>
    </source>
</evidence>
<keyword evidence="3" id="KW-1185">Reference proteome</keyword>
<proteinExistence type="predicted"/>
<accession>A0ABY6G3S1</accession>
<dbReference type="Pfam" id="PF13302">
    <property type="entry name" value="Acetyltransf_3"/>
    <property type="match status" value="1"/>
</dbReference>
<dbReference type="Proteomes" id="UP001164305">
    <property type="component" value="Chromosome"/>
</dbReference>
<dbReference type="InterPro" id="IPR016181">
    <property type="entry name" value="Acyl_CoA_acyltransferase"/>
</dbReference>
<gene>
    <name evidence="2" type="ORF">BRM3_05405</name>
</gene>
<feature type="domain" description="N-acetyltransferase" evidence="1">
    <location>
        <begin position="13"/>
        <end position="173"/>
    </location>
</feature>
<evidence type="ECO:0000313" key="2">
    <source>
        <dbReference type="EMBL" id="UYG17860.1"/>
    </source>
</evidence>
<dbReference type="PANTHER" id="PTHR43441">
    <property type="entry name" value="RIBOSOMAL-PROTEIN-SERINE ACETYLTRANSFERASE"/>
    <property type="match status" value="1"/>
</dbReference>
<dbReference type="InterPro" id="IPR051908">
    <property type="entry name" value="Ribosomal_N-acetyltransferase"/>
</dbReference>
<name>A0ABY6G3S1_9MICO</name>
<evidence type="ECO:0000313" key="3">
    <source>
        <dbReference type="Proteomes" id="UP001164305"/>
    </source>
</evidence>
<dbReference type="Gene3D" id="3.40.630.30">
    <property type="match status" value="1"/>
</dbReference>
<dbReference type="PANTHER" id="PTHR43441:SF10">
    <property type="entry name" value="ACETYLTRANSFERASE"/>
    <property type="match status" value="1"/>
</dbReference>
<reference evidence="2" key="1">
    <citation type="submission" date="2022-10" db="EMBL/GenBank/DDBJ databases">
        <title>Whole-Genome Sequencing of Brachybacterium huguangmaarense BRM-3, Isolated from Betula schmidtii.</title>
        <authorList>
            <person name="Haam D."/>
        </authorList>
    </citation>
    <scope>NUCLEOTIDE SEQUENCE</scope>
    <source>
        <strain evidence="2">BRM-3</strain>
    </source>
</reference>